<comment type="caution">
    <text evidence="1">The sequence shown here is derived from an EMBL/GenBank/DDBJ whole genome shotgun (WGS) entry which is preliminary data.</text>
</comment>
<dbReference type="EMBL" id="JAESHT010000002">
    <property type="protein sequence ID" value="MBL3672276.1"/>
    <property type="molecule type" value="Genomic_DNA"/>
</dbReference>
<keyword evidence="2" id="KW-1185">Reference proteome</keyword>
<dbReference type="Proteomes" id="UP000644749">
    <property type="component" value="Unassembled WGS sequence"/>
</dbReference>
<accession>A0ABS1S0N9</accession>
<gene>
    <name evidence="1" type="ORF">JL111_02145</name>
</gene>
<name>A0ABS1S0N9_9RHOB</name>
<reference evidence="1 2" key="1">
    <citation type="submission" date="2021-01" db="EMBL/GenBank/DDBJ databases">
        <title>011410 draft genome.</title>
        <authorList>
            <person name="Lang L."/>
        </authorList>
    </citation>
    <scope>NUCLEOTIDE SEQUENCE [LARGE SCALE GENOMIC DNA]</scope>
    <source>
        <strain evidence="1 2">KCTC 42845</strain>
    </source>
</reference>
<organism evidence="1 2">
    <name type="scientific">Paracoccus aerius</name>
    <dbReference type="NCBI Taxonomy" id="1915382"/>
    <lineage>
        <taxon>Bacteria</taxon>
        <taxon>Pseudomonadati</taxon>
        <taxon>Pseudomonadota</taxon>
        <taxon>Alphaproteobacteria</taxon>
        <taxon>Rhodobacterales</taxon>
        <taxon>Paracoccaceae</taxon>
        <taxon>Paracoccus</taxon>
    </lineage>
</organism>
<proteinExistence type="predicted"/>
<sequence>MTIELRAARLVASLQQQGVQVASLVVVGDEIRVHFVTGDVLALDELDLADMKRDKRQR</sequence>
<protein>
    <submittedName>
        <fullName evidence="1">Uncharacterized protein</fullName>
    </submittedName>
</protein>
<evidence type="ECO:0000313" key="1">
    <source>
        <dbReference type="EMBL" id="MBL3672276.1"/>
    </source>
</evidence>
<dbReference type="RefSeq" id="WP_191307456.1">
    <property type="nucleotide sequence ID" value="NZ_BNCL01000001.1"/>
</dbReference>
<evidence type="ECO:0000313" key="2">
    <source>
        <dbReference type="Proteomes" id="UP000644749"/>
    </source>
</evidence>